<dbReference type="EMBL" id="KE525093">
    <property type="protein sequence ID" value="KFB41419.1"/>
    <property type="molecule type" value="Genomic_DNA"/>
</dbReference>
<evidence type="ECO:0000313" key="1">
    <source>
        <dbReference type="EMBL" id="KFB41419.1"/>
    </source>
</evidence>
<gene>
    <name evidence="1" type="ORF">ZHAS_00009024</name>
</gene>
<name>A0A084VTX5_ANOSI</name>
<dbReference type="EMBL" id="ATLV01016546">
    <property type="status" value="NOT_ANNOTATED_CDS"/>
    <property type="molecule type" value="Genomic_DNA"/>
</dbReference>
<protein>
    <submittedName>
        <fullName evidence="1 2">Uncharacterized protein</fullName>
    </submittedName>
</protein>
<organism evidence="1">
    <name type="scientific">Anopheles sinensis</name>
    <name type="common">Mosquito</name>
    <dbReference type="NCBI Taxonomy" id="74873"/>
    <lineage>
        <taxon>Eukaryota</taxon>
        <taxon>Metazoa</taxon>
        <taxon>Ecdysozoa</taxon>
        <taxon>Arthropoda</taxon>
        <taxon>Hexapoda</taxon>
        <taxon>Insecta</taxon>
        <taxon>Pterygota</taxon>
        <taxon>Neoptera</taxon>
        <taxon>Endopterygota</taxon>
        <taxon>Diptera</taxon>
        <taxon>Nematocera</taxon>
        <taxon>Culicoidea</taxon>
        <taxon>Culicidae</taxon>
        <taxon>Anophelinae</taxon>
        <taxon>Anopheles</taxon>
    </lineage>
</organism>
<accession>A0A084VTX5</accession>
<dbReference type="VEuPathDB" id="VectorBase:ASIC009024"/>
<reference evidence="2" key="2">
    <citation type="submission" date="2020-05" db="UniProtKB">
        <authorList>
            <consortium name="EnsemblMetazoa"/>
        </authorList>
    </citation>
    <scope>IDENTIFICATION</scope>
</reference>
<proteinExistence type="predicted"/>
<dbReference type="Proteomes" id="UP000030765">
    <property type="component" value="Unassembled WGS sequence"/>
</dbReference>
<sequence length="52" mass="5710">MHRQPRYTAQASVASLLGLPEKPLKCLIGVIIRSSALQRDDAHQLRASGAQR</sequence>
<dbReference type="EnsemblMetazoa" id="ASIC009024-RA">
    <property type="protein sequence ID" value="ASIC009024-PA"/>
    <property type="gene ID" value="ASIC009024"/>
</dbReference>
<dbReference type="AlphaFoldDB" id="A0A084VTX5"/>
<evidence type="ECO:0000313" key="2">
    <source>
        <dbReference type="EnsemblMetazoa" id="ASIC009024-PA"/>
    </source>
</evidence>
<reference evidence="1 3" key="1">
    <citation type="journal article" date="2014" name="BMC Genomics">
        <title>Genome sequence of Anopheles sinensis provides insight into genetics basis of mosquito competence for malaria parasites.</title>
        <authorList>
            <person name="Zhou D."/>
            <person name="Zhang D."/>
            <person name="Ding G."/>
            <person name="Shi L."/>
            <person name="Hou Q."/>
            <person name="Ye Y."/>
            <person name="Xu Y."/>
            <person name="Zhou H."/>
            <person name="Xiong C."/>
            <person name="Li S."/>
            <person name="Yu J."/>
            <person name="Hong S."/>
            <person name="Yu X."/>
            <person name="Zou P."/>
            <person name="Chen C."/>
            <person name="Chang X."/>
            <person name="Wang W."/>
            <person name="Lv Y."/>
            <person name="Sun Y."/>
            <person name="Ma L."/>
            <person name="Shen B."/>
            <person name="Zhu C."/>
        </authorList>
    </citation>
    <scope>NUCLEOTIDE SEQUENCE [LARGE SCALE GENOMIC DNA]</scope>
</reference>
<keyword evidence="3" id="KW-1185">Reference proteome</keyword>
<evidence type="ECO:0000313" key="3">
    <source>
        <dbReference type="Proteomes" id="UP000030765"/>
    </source>
</evidence>